<dbReference type="SMART" id="SM00072">
    <property type="entry name" value="GuKc"/>
    <property type="match status" value="1"/>
</dbReference>
<organism evidence="7 8">
    <name type="scientific">Bombilactobacillus thymidiniphilus</name>
    <dbReference type="NCBI Taxonomy" id="2923363"/>
    <lineage>
        <taxon>Bacteria</taxon>
        <taxon>Bacillati</taxon>
        <taxon>Bacillota</taxon>
        <taxon>Bacilli</taxon>
        <taxon>Lactobacillales</taxon>
        <taxon>Lactobacillaceae</taxon>
        <taxon>Bombilactobacillus</taxon>
    </lineage>
</organism>
<keyword evidence="4" id="KW-0418">Kinase</keyword>
<evidence type="ECO:0000259" key="6">
    <source>
        <dbReference type="PROSITE" id="PS50052"/>
    </source>
</evidence>
<dbReference type="Gene3D" id="3.40.50.300">
    <property type="entry name" value="P-loop containing nucleotide triphosphate hydrolases"/>
    <property type="match status" value="1"/>
</dbReference>
<keyword evidence="8" id="KW-1185">Reference proteome</keyword>
<accession>A0ABY4PF57</accession>
<dbReference type="Pfam" id="PF00625">
    <property type="entry name" value="Guanylate_kin"/>
    <property type="match status" value="1"/>
</dbReference>
<protein>
    <submittedName>
        <fullName evidence="7">AAA family ATPase</fullName>
    </submittedName>
</protein>
<dbReference type="InterPro" id="IPR008145">
    <property type="entry name" value="GK/Ca_channel_bsu"/>
</dbReference>
<keyword evidence="3" id="KW-0808">Transferase</keyword>
<comment type="similarity">
    <text evidence="2">Belongs to the guanylate kinase family.</text>
</comment>
<evidence type="ECO:0000256" key="1">
    <source>
        <dbReference type="ARBA" id="ARBA00003531"/>
    </source>
</evidence>
<comment type="catalytic activity">
    <reaction evidence="5">
        <text>GMP + ATP = GDP + ADP</text>
        <dbReference type="Rhea" id="RHEA:20780"/>
        <dbReference type="ChEBI" id="CHEBI:30616"/>
        <dbReference type="ChEBI" id="CHEBI:58115"/>
        <dbReference type="ChEBI" id="CHEBI:58189"/>
        <dbReference type="ChEBI" id="CHEBI:456216"/>
        <dbReference type="EC" id="2.7.4.8"/>
    </reaction>
</comment>
<evidence type="ECO:0000256" key="4">
    <source>
        <dbReference type="ARBA" id="ARBA00022777"/>
    </source>
</evidence>
<evidence type="ECO:0000313" key="8">
    <source>
        <dbReference type="Proteomes" id="UP000831947"/>
    </source>
</evidence>
<evidence type="ECO:0000256" key="2">
    <source>
        <dbReference type="ARBA" id="ARBA00005790"/>
    </source>
</evidence>
<proteinExistence type="inferred from homology"/>
<dbReference type="SUPFAM" id="SSF52540">
    <property type="entry name" value="P-loop containing nucleoside triphosphate hydrolases"/>
    <property type="match status" value="1"/>
</dbReference>
<evidence type="ECO:0000256" key="5">
    <source>
        <dbReference type="ARBA" id="ARBA00048594"/>
    </source>
</evidence>
<gene>
    <name evidence="7" type="ORF">MOO47_03030</name>
</gene>
<dbReference type="CDD" id="cd00071">
    <property type="entry name" value="GMPK"/>
    <property type="match status" value="1"/>
</dbReference>
<feature type="domain" description="Guanylate kinase-like" evidence="6">
    <location>
        <begin position="3"/>
        <end position="180"/>
    </location>
</feature>
<dbReference type="PROSITE" id="PS50052">
    <property type="entry name" value="GUANYLATE_KINASE_2"/>
    <property type="match status" value="1"/>
</dbReference>
<dbReference type="PANTHER" id="PTHR23117">
    <property type="entry name" value="GUANYLATE KINASE-RELATED"/>
    <property type="match status" value="1"/>
</dbReference>
<reference evidence="7 8" key="1">
    <citation type="journal article" date="2022" name="Int. J. Syst. Evol. Microbiol.">
        <title>Apilactobacillus apisilvae sp. nov., Nicolia spurrieriana gen. nov. sp. nov., Bombilactobacillus folatiphilus sp. nov. and Bombilactobacillus thymidiniphilus sp. nov., four new lactic acid bacterial isolates from stingless bees Tetragonula carbonaria and Austroplebeia australis.</title>
        <authorList>
            <person name="Oliphant S.A."/>
            <person name="Watson-Haigh N.S."/>
            <person name="Sumby K.M."/>
            <person name="Gardner J."/>
            <person name="Groom S."/>
            <person name="Jiranek V."/>
        </authorList>
    </citation>
    <scope>NUCLEOTIDE SEQUENCE [LARGE SCALE GENOMIC DNA]</scope>
    <source>
        <strain evidence="7 8">SG4_A1</strain>
    </source>
</reference>
<dbReference type="EMBL" id="CP093365">
    <property type="protein sequence ID" value="UQS84344.1"/>
    <property type="molecule type" value="Genomic_DNA"/>
</dbReference>
<sequence length="183" mass="20919">MVKKIIILTGASGTGKTTVSHYLTNKYDIPAVITHTTRQQRSGEQDGVDYYFETPASFQLNSYLEQVNYDGHFYGSSIEGIQRAWQKADLVSIVLDTKGAKTYVQHFGQQAVVLFLTLTPAVLQRRLYARGDQRNLIQQRLRSVEFQRDLQVPAALKYVAQVLVNDDWNQLQRQLDAIIKRLQ</sequence>
<dbReference type="InterPro" id="IPR008144">
    <property type="entry name" value="Guanylate_kin-like_dom"/>
</dbReference>
<evidence type="ECO:0000313" key="7">
    <source>
        <dbReference type="EMBL" id="UQS84344.1"/>
    </source>
</evidence>
<comment type="function">
    <text evidence="1">Essential for recycling GMP and indirectly, cGMP.</text>
</comment>
<dbReference type="Proteomes" id="UP000831947">
    <property type="component" value="Chromosome"/>
</dbReference>
<evidence type="ECO:0000256" key="3">
    <source>
        <dbReference type="ARBA" id="ARBA00022679"/>
    </source>
</evidence>
<dbReference type="InterPro" id="IPR027417">
    <property type="entry name" value="P-loop_NTPase"/>
</dbReference>
<name>A0ABY4PF57_9LACO</name>
<dbReference type="PANTHER" id="PTHR23117:SF13">
    <property type="entry name" value="GUANYLATE KINASE"/>
    <property type="match status" value="1"/>
</dbReference>
<dbReference type="RefSeq" id="WP_249513528.1">
    <property type="nucleotide sequence ID" value="NZ_CP093365.1"/>
</dbReference>